<keyword evidence="3" id="KW-1185">Reference proteome</keyword>
<protein>
    <submittedName>
        <fullName evidence="2">Uncharacterized protein</fullName>
    </submittedName>
</protein>
<reference evidence="2 3" key="1">
    <citation type="journal article" date="2019" name="Int. J. Syst. Evol. Microbiol.">
        <title>The Global Catalogue of Microorganisms (GCM) 10K type strain sequencing project: providing services to taxonomists for standard genome sequencing and annotation.</title>
        <authorList>
            <consortium name="The Broad Institute Genomics Platform"/>
            <consortium name="The Broad Institute Genome Sequencing Center for Infectious Disease"/>
            <person name="Wu L."/>
            <person name="Ma J."/>
        </authorList>
    </citation>
    <scope>NUCLEOTIDE SEQUENCE [LARGE SCALE GENOMIC DNA]</scope>
    <source>
        <strain evidence="2 3">JCM 16014</strain>
    </source>
</reference>
<sequence length="67" mass="7582">MLLVRLVPRVIPVRLVLSGLPVRQVPRDRRARPAHRVPRERPARLGRPVPAARQVRKGSKATRVLLA</sequence>
<feature type="region of interest" description="Disordered" evidence="1">
    <location>
        <begin position="27"/>
        <end position="67"/>
    </location>
</feature>
<comment type="caution">
    <text evidence="2">The sequence shown here is derived from an EMBL/GenBank/DDBJ whole genome shotgun (WGS) entry which is preliminary data.</text>
</comment>
<evidence type="ECO:0000313" key="2">
    <source>
        <dbReference type="EMBL" id="GAA2036102.1"/>
    </source>
</evidence>
<accession>A0ABN2UEW1</accession>
<organism evidence="2 3">
    <name type="scientific">Catenulispora yoronensis</name>
    <dbReference type="NCBI Taxonomy" id="450799"/>
    <lineage>
        <taxon>Bacteria</taxon>
        <taxon>Bacillati</taxon>
        <taxon>Actinomycetota</taxon>
        <taxon>Actinomycetes</taxon>
        <taxon>Catenulisporales</taxon>
        <taxon>Catenulisporaceae</taxon>
        <taxon>Catenulispora</taxon>
    </lineage>
</organism>
<name>A0ABN2UEW1_9ACTN</name>
<proteinExistence type="predicted"/>
<dbReference type="Proteomes" id="UP001500751">
    <property type="component" value="Unassembled WGS sequence"/>
</dbReference>
<dbReference type="EMBL" id="BAAAQN010000023">
    <property type="protein sequence ID" value="GAA2036102.1"/>
    <property type="molecule type" value="Genomic_DNA"/>
</dbReference>
<gene>
    <name evidence="2" type="ORF">GCM10009839_41200</name>
</gene>
<evidence type="ECO:0000313" key="3">
    <source>
        <dbReference type="Proteomes" id="UP001500751"/>
    </source>
</evidence>
<evidence type="ECO:0000256" key="1">
    <source>
        <dbReference type="SAM" id="MobiDB-lite"/>
    </source>
</evidence>